<dbReference type="RefSeq" id="WP_387972575.1">
    <property type="nucleotide sequence ID" value="NZ_JBHRWO010000007.1"/>
</dbReference>
<dbReference type="CDD" id="cd05403">
    <property type="entry name" value="NT_KNTase_like"/>
    <property type="match status" value="1"/>
</dbReference>
<proteinExistence type="predicted"/>
<dbReference type="SUPFAM" id="SSF81301">
    <property type="entry name" value="Nucleotidyltransferase"/>
    <property type="match status" value="1"/>
</dbReference>
<dbReference type="InterPro" id="IPR043519">
    <property type="entry name" value="NT_sf"/>
</dbReference>
<reference evidence="2" key="1">
    <citation type="journal article" date="2019" name="Int. J. Syst. Evol. Microbiol.">
        <title>The Global Catalogue of Microorganisms (GCM) 10K type strain sequencing project: providing services to taxonomists for standard genome sequencing and annotation.</title>
        <authorList>
            <consortium name="The Broad Institute Genomics Platform"/>
            <consortium name="The Broad Institute Genome Sequencing Center for Infectious Disease"/>
            <person name="Wu L."/>
            <person name="Ma J."/>
        </authorList>
    </citation>
    <scope>NUCLEOTIDE SEQUENCE [LARGE SCALE GENOMIC DNA]</scope>
    <source>
        <strain evidence="2">CGMCC 4.7396</strain>
    </source>
</reference>
<keyword evidence="2" id="KW-1185">Reference proteome</keyword>
<evidence type="ECO:0000313" key="1">
    <source>
        <dbReference type="EMBL" id="MFC3492266.1"/>
    </source>
</evidence>
<name>A0ABV7PXM5_9ACTN</name>
<gene>
    <name evidence="1" type="ORF">ACFO8M_07200</name>
</gene>
<evidence type="ECO:0008006" key="3">
    <source>
        <dbReference type="Google" id="ProtNLM"/>
    </source>
</evidence>
<dbReference type="Proteomes" id="UP001595712">
    <property type="component" value="Unassembled WGS sequence"/>
</dbReference>
<accession>A0ABV7PXM5</accession>
<comment type="caution">
    <text evidence="1">The sequence shown here is derived from an EMBL/GenBank/DDBJ whole genome shotgun (WGS) entry which is preliminary data.</text>
</comment>
<dbReference type="EMBL" id="JBHRWO010000007">
    <property type="protein sequence ID" value="MFC3492266.1"/>
    <property type="molecule type" value="Genomic_DNA"/>
</dbReference>
<protein>
    <recommendedName>
        <fullName evidence="3">Nucleotidyltransferase domain-containing protein</fullName>
    </recommendedName>
</protein>
<sequence>MERNEAERMLAEHADARDELLHSITAEIRTAGKTLWQIGSFAHGRPDAWSDLDLLVPDGPWPIGRPALTLDNPANGPRGGGYTGAAYLTGPLLVWVDWYTWPAALPVPEEARVLAGEGPQSGLSLSETLDRHGRGPAPDRFDQGDFALAMIPIAAKYVARGNAEAVAGMVSMLGGDVDADPIDGLRALVRATGGPSPLTERIARTLDVAEALRR</sequence>
<organism evidence="1 2">
    <name type="scientific">Glycomyces rhizosphaerae</name>
    <dbReference type="NCBI Taxonomy" id="2054422"/>
    <lineage>
        <taxon>Bacteria</taxon>
        <taxon>Bacillati</taxon>
        <taxon>Actinomycetota</taxon>
        <taxon>Actinomycetes</taxon>
        <taxon>Glycomycetales</taxon>
        <taxon>Glycomycetaceae</taxon>
        <taxon>Glycomyces</taxon>
    </lineage>
</organism>
<evidence type="ECO:0000313" key="2">
    <source>
        <dbReference type="Proteomes" id="UP001595712"/>
    </source>
</evidence>